<sequence length="83" mass="9502">GCCPFYGFDPTATHLCIISGKREIINLEIDTIVERLTIMNKNQKLENEVKLLKIPSLDEHHSLSTRLVTIQFQKVGARFKFCP</sequence>
<organism evidence="1 2">
    <name type="scientific">Gigaspora margarita</name>
    <dbReference type="NCBI Taxonomy" id="4874"/>
    <lineage>
        <taxon>Eukaryota</taxon>
        <taxon>Fungi</taxon>
        <taxon>Fungi incertae sedis</taxon>
        <taxon>Mucoromycota</taxon>
        <taxon>Glomeromycotina</taxon>
        <taxon>Glomeromycetes</taxon>
        <taxon>Diversisporales</taxon>
        <taxon>Gigasporaceae</taxon>
        <taxon>Gigaspora</taxon>
    </lineage>
</organism>
<gene>
    <name evidence="1" type="ORF">GMARGA_LOCUS34001</name>
</gene>
<accession>A0ABN7WQZ7</accession>
<comment type="caution">
    <text evidence="1">The sequence shown here is derived from an EMBL/GenBank/DDBJ whole genome shotgun (WGS) entry which is preliminary data.</text>
</comment>
<evidence type="ECO:0000313" key="2">
    <source>
        <dbReference type="Proteomes" id="UP000789901"/>
    </source>
</evidence>
<feature type="non-terminal residue" evidence="1">
    <location>
        <position position="1"/>
    </location>
</feature>
<dbReference type="Proteomes" id="UP000789901">
    <property type="component" value="Unassembled WGS sequence"/>
</dbReference>
<keyword evidence="2" id="KW-1185">Reference proteome</keyword>
<evidence type="ECO:0000313" key="1">
    <source>
        <dbReference type="EMBL" id="CAG8838481.1"/>
    </source>
</evidence>
<proteinExistence type="predicted"/>
<dbReference type="EMBL" id="CAJVQB010058178">
    <property type="protein sequence ID" value="CAG8838481.1"/>
    <property type="molecule type" value="Genomic_DNA"/>
</dbReference>
<reference evidence="1 2" key="1">
    <citation type="submission" date="2021-06" db="EMBL/GenBank/DDBJ databases">
        <authorList>
            <person name="Kallberg Y."/>
            <person name="Tangrot J."/>
            <person name="Rosling A."/>
        </authorList>
    </citation>
    <scope>NUCLEOTIDE SEQUENCE [LARGE SCALE GENOMIC DNA]</scope>
    <source>
        <strain evidence="1 2">120-4 pot B 10/14</strain>
    </source>
</reference>
<name>A0ABN7WQZ7_GIGMA</name>
<protein>
    <submittedName>
        <fullName evidence="1">29708_t:CDS:1</fullName>
    </submittedName>
</protein>